<dbReference type="Gene3D" id="3.40.720.10">
    <property type="entry name" value="Alkaline Phosphatase, subunit A"/>
    <property type="match status" value="1"/>
</dbReference>
<keyword evidence="2" id="KW-0479">Metal-binding</keyword>
<dbReference type="InterPro" id="IPR000917">
    <property type="entry name" value="Sulfatase_N"/>
</dbReference>
<keyword evidence="8" id="KW-1185">Reference proteome</keyword>
<dbReference type="GO" id="GO:0016787">
    <property type="term" value="F:hydrolase activity"/>
    <property type="evidence" value="ECO:0007669"/>
    <property type="project" value="UniProtKB-KW"/>
</dbReference>
<feature type="domain" description="Sulfatase N-terminal" evidence="6">
    <location>
        <begin position="38"/>
        <end position="450"/>
    </location>
</feature>
<dbReference type="SUPFAM" id="SSF53649">
    <property type="entry name" value="Alkaline phosphatase-like"/>
    <property type="match status" value="1"/>
</dbReference>
<evidence type="ECO:0000259" key="6">
    <source>
        <dbReference type="Pfam" id="PF00884"/>
    </source>
</evidence>
<evidence type="ECO:0000256" key="2">
    <source>
        <dbReference type="ARBA" id="ARBA00022723"/>
    </source>
</evidence>
<evidence type="ECO:0000256" key="1">
    <source>
        <dbReference type="ARBA" id="ARBA00008779"/>
    </source>
</evidence>
<dbReference type="Proteomes" id="UP000034838">
    <property type="component" value="Unassembled WGS sequence"/>
</dbReference>
<protein>
    <submittedName>
        <fullName evidence="7">Arylsulfatase</fullName>
    </submittedName>
</protein>
<dbReference type="EMBL" id="LBDA02000041">
    <property type="protein sequence ID" value="OIK26065.1"/>
    <property type="molecule type" value="Genomic_DNA"/>
</dbReference>
<feature type="region of interest" description="Disordered" evidence="5">
    <location>
        <begin position="272"/>
        <end position="291"/>
    </location>
</feature>
<comment type="caution">
    <text evidence="7">The sequence shown here is derived from an EMBL/GenBank/DDBJ whole genome shotgun (WGS) entry which is preliminary data.</text>
</comment>
<reference evidence="7" key="1">
    <citation type="submission" date="2016-10" db="EMBL/GenBank/DDBJ databases">
        <title>Genome sequence of Streptomyces malaysiense MUSC 136.</title>
        <authorList>
            <person name="Lee L.-H."/>
            <person name="Ser H.-L."/>
        </authorList>
    </citation>
    <scope>NUCLEOTIDE SEQUENCE [LARGE SCALE GENOMIC DNA]</scope>
    <source>
        <strain evidence="7">MUSC 136</strain>
    </source>
</reference>
<evidence type="ECO:0000313" key="7">
    <source>
        <dbReference type="EMBL" id="OIK26065.1"/>
    </source>
</evidence>
<keyword evidence="4" id="KW-0106">Calcium</keyword>
<evidence type="ECO:0000256" key="3">
    <source>
        <dbReference type="ARBA" id="ARBA00022801"/>
    </source>
</evidence>
<sequence>MTTKEYRPGTAFPGVIGRTADESTPAWPEPVRAATGTPNVLFVALDDTGFGQLGCYGGPMATPNMDSLAANGLLYNNMHTTALCSPSRSCIVTGRNHHANAMALVTEFSTGYPGYNGRIPFENGFISEILVAQGFNTYMIGKWHLVPSEYESAAGPYDRWPLGRGFDRFYGFLGGDTSQWHPDLVYDNHQIEPPATPEEGYHLTPDLVDKAISFIADAKQVAPDKPFFLYFCPGATHAPHHVPREWADHYRGQFDEGWDAYREAAFARQKERGVAPPHARLSRHDPDVPEWDSLSPDARRLAARMMEVYAGFLSHTDHHIGRLLDFLKESGEFDNTLIMLVSDNGASPEGGVTGTTNESQFFNNAPEPIEDSLRSIDEIGGPTTFNHYPWGWTWAGNTPFRRWKRETYRGGASDPFLVHWPSGIKARGEIRTQYAHIIDMVPTVLDVIGVEPPATIKGVAQSPMHGLSFAHTFDDASAPTRHRTQYFEMMGHRAIDHDGWRAVCPWPGPSFKEAGKPFGSPITSRTLSDLDAEGWELYHIDEDFAETEDLADGERAKLTEMVSLWYTEAGKYGVLPIDGSGVQRLMQERPQIFAARSSYTFRPGTETMPAAVAPRVLNRPFTITADAEIPAGGAEGVFLCQGTNVGGFTFYMKDHKLHYAHNYLRRALYTVSSAEKVPTGRHELRVEFEPAGEPDVAEGKGVPGRAQLYIDRRLVGEAGIPVTTAVMFNPGGMTCGANPGSAVTPDYAPPFRFTGLLHTVIVDLSGNLITDADSELRMHLSRQ</sequence>
<dbReference type="PANTHER" id="PTHR42693">
    <property type="entry name" value="ARYLSULFATASE FAMILY MEMBER"/>
    <property type="match status" value="1"/>
</dbReference>
<dbReference type="PROSITE" id="PS00523">
    <property type="entry name" value="SULFATASE_1"/>
    <property type="match status" value="1"/>
</dbReference>
<dbReference type="InterPro" id="IPR017850">
    <property type="entry name" value="Alkaline_phosphatase_core_sf"/>
</dbReference>
<evidence type="ECO:0000256" key="5">
    <source>
        <dbReference type="SAM" id="MobiDB-lite"/>
    </source>
</evidence>
<dbReference type="AlphaFoldDB" id="A0A1J4PZ85"/>
<dbReference type="InterPro" id="IPR024607">
    <property type="entry name" value="Sulfatase_CS"/>
</dbReference>
<keyword evidence="3" id="KW-0378">Hydrolase</keyword>
<organism evidence="7 8">
    <name type="scientific">Streptomyces malaysiense</name>
    <dbReference type="NCBI Taxonomy" id="1428626"/>
    <lineage>
        <taxon>Bacteria</taxon>
        <taxon>Bacillati</taxon>
        <taxon>Actinomycetota</taxon>
        <taxon>Actinomycetes</taxon>
        <taxon>Kitasatosporales</taxon>
        <taxon>Streptomycetaceae</taxon>
        <taxon>Streptomyces</taxon>
    </lineage>
</organism>
<feature type="region of interest" description="Disordered" evidence="5">
    <location>
        <begin position="1"/>
        <end position="25"/>
    </location>
</feature>
<dbReference type="GO" id="GO:0046872">
    <property type="term" value="F:metal ion binding"/>
    <property type="evidence" value="ECO:0007669"/>
    <property type="project" value="UniProtKB-KW"/>
</dbReference>
<accession>A0A1J4PZ85</accession>
<dbReference type="InterPro" id="IPR050738">
    <property type="entry name" value="Sulfatase"/>
</dbReference>
<dbReference type="PANTHER" id="PTHR42693:SF43">
    <property type="entry name" value="BLL2667 PROTEIN"/>
    <property type="match status" value="1"/>
</dbReference>
<evidence type="ECO:0000256" key="4">
    <source>
        <dbReference type="ARBA" id="ARBA00022837"/>
    </source>
</evidence>
<comment type="similarity">
    <text evidence="1">Belongs to the sulfatase family.</text>
</comment>
<gene>
    <name evidence="7" type="ORF">VT52_018820</name>
</gene>
<dbReference type="CDD" id="cd16025">
    <property type="entry name" value="PAS_like"/>
    <property type="match status" value="1"/>
</dbReference>
<dbReference type="OrthoDB" id="9777306at2"/>
<evidence type="ECO:0000313" key="8">
    <source>
        <dbReference type="Proteomes" id="UP000034838"/>
    </source>
</evidence>
<dbReference type="Gene3D" id="3.30.1120.10">
    <property type="match status" value="1"/>
</dbReference>
<proteinExistence type="inferred from homology"/>
<dbReference type="Pfam" id="PF00884">
    <property type="entry name" value="Sulfatase"/>
    <property type="match status" value="1"/>
</dbReference>
<name>A0A1J4PZ85_9ACTN</name>